<dbReference type="InterPro" id="IPR021122">
    <property type="entry name" value="RNA_ligase_dom_REL/Rnl2"/>
</dbReference>
<evidence type="ECO:0000313" key="4">
    <source>
        <dbReference type="EMBL" id="CAF1378355.1"/>
    </source>
</evidence>
<name>A0A815J7Q8_9BILA</name>
<dbReference type="EMBL" id="CAJNOK010009988">
    <property type="protein sequence ID" value="CAF1103442.1"/>
    <property type="molecule type" value="Genomic_DNA"/>
</dbReference>
<evidence type="ECO:0000313" key="5">
    <source>
        <dbReference type="EMBL" id="CAF3864995.1"/>
    </source>
</evidence>
<dbReference type="EMBL" id="CAJOBA010010099">
    <property type="protein sequence ID" value="CAF3864995.1"/>
    <property type="molecule type" value="Genomic_DNA"/>
</dbReference>
<feature type="domain" description="RNA ligase" evidence="1">
    <location>
        <begin position="31"/>
        <end position="239"/>
    </location>
</feature>
<dbReference type="OrthoDB" id="6142248at2759"/>
<dbReference type="Proteomes" id="UP000663829">
    <property type="component" value="Unassembled WGS sequence"/>
</dbReference>
<dbReference type="EMBL" id="CAJNOQ010016302">
    <property type="protein sequence ID" value="CAF1378355.1"/>
    <property type="molecule type" value="Genomic_DNA"/>
</dbReference>
<proteinExistence type="predicted"/>
<dbReference type="AlphaFoldDB" id="A0A815J7Q8"/>
<evidence type="ECO:0008006" key="8">
    <source>
        <dbReference type="Google" id="ProtNLM"/>
    </source>
</evidence>
<evidence type="ECO:0000259" key="1">
    <source>
        <dbReference type="Pfam" id="PF09414"/>
    </source>
</evidence>
<dbReference type="Proteomes" id="UP000677228">
    <property type="component" value="Unassembled WGS sequence"/>
</dbReference>
<dbReference type="Pfam" id="PF18043">
    <property type="entry name" value="T4_Rnl2_C"/>
    <property type="match status" value="1"/>
</dbReference>
<protein>
    <recommendedName>
        <fullName evidence="8">RNA ligase (ATP)</fullName>
    </recommendedName>
</protein>
<comment type="caution">
    <text evidence="4">The sequence shown here is derived from an EMBL/GenBank/DDBJ whole genome shotgun (WGS) entry which is preliminary data.</text>
</comment>
<evidence type="ECO:0000259" key="2">
    <source>
        <dbReference type="Pfam" id="PF18043"/>
    </source>
</evidence>
<evidence type="ECO:0000313" key="7">
    <source>
        <dbReference type="Proteomes" id="UP000663829"/>
    </source>
</evidence>
<dbReference type="Gene3D" id="3.30.1490.70">
    <property type="match status" value="1"/>
</dbReference>
<reference evidence="4" key="1">
    <citation type="submission" date="2021-02" db="EMBL/GenBank/DDBJ databases">
        <authorList>
            <person name="Nowell W R."/>
        </authorList>
    </citation>
    <scope>NUCLEOTIDE SEQUENCE</scope>
</reference>
<evidence type="ECO:0000313" key="3">
    <source>
        <dbReference type="EMBL" id="CAF1103442.1"/>
    </source>
</evidence>
<dbReference type="InterPro" id="IPR040609">
    <property type="entry name" value="Rnl2_C"/>
</dbReference>
<organism evidence="4 7">
    <name type="scientific">Didymodactylos carnosus</name>
    <dbReference type="NCBI Taxonomy" id="1234261"/>
    <lineage>
        <taxon>Eukaryota</taxon>
        <taxon>Metazoa</taxon>
        <taxon>Spiralia</taxon>
        <taxon>Gnathifera</taxon>
        <taxon>Rotifera</taxon>
        <taxon>Eurotatoria</taxon>
        <taxon>Bdelloidea</taxon>
        <taxon>Philodinida</taxon>
        <taxon>Philodinidae</taxon>
        <taxon>Didymodactylos</taxon>
    </lineage>
</organism>
<dbReference type="Pfam" id="PF09414">
    <property type="entry name" value="RNA_ligase"/>
    <property type="match status" value="1"/>
</dbReference>
<accession>A0A815J7Q8</accession>
<dbReference type="Gene3D" id="1.10.10.1810">
    <property type="entry name" value="RNA ligase"/>
    <property type="match status" value="1"/>
</dbReference>
<dbReference type="Proteomes" id="UP000682733">
    <property type="component" value="Unassembled WGS sequence"/>
</dbReference>
<feature type="domain" description="RNA ligase 2 C-terminal" evidence="2">
    <location>
        <begin position="269"/>
        <end position="341"/>
    </location>
</feature>
<sequence>MLDYQGYSKISESTKSWTLEKSDNSTFKRTTWAVTEKIHGANFCFLCDQDGQRIRCGKRTELLCDTDDFFGYKRLLDATIPKIQQTYAFVRTTLMTQEKTLEKLYVFGELFGGSYPHTDVAKVPNVSAVQTGIWYCPDIEFYAFDAAVVLNGNDEKQIYLDFELCLKAFQHANLLCAEPLFIGKYEQAINFEIGFNTKLPAKLGLPSLEGNKAEGIVIKPMREIMVNTNKGLVRAILKKKIEEFSEEKFNQAQKQEKKTELSDVDLLRFEIDALVTENRLNNALSKVGRVTVTQKDKINELLNVYVKDVIDQLCEDNKDMWTNLSQNDRAMLNEELTLMTKKLIIKYFKTKPDV</sequence>
<evidence type="ECO:0000313" key="6">
    <source>
        <dbReference type="EMBL" id="CAF4271009.1"/>
    </source>
</evidence>
<dbReference type="InterPro" id="IPR041948">
    <property type="entry name" value="Rnl1/2_C_sf"/>
</dbReference>
<dbReference type="EMBL" id="CAJOBC010079894">
    <property type="protein sequence ID" value="CAF4271009.1"/>
    <property type="molecule type" value="Genomic_DNA"/>
</dbReference>
<dbReference type="SUPFAM" id="SSF56091">
    <property type="entry name" value="DNA ligase/mRNA capping enzyme, catalytic domain"/>
    <property type="match status" value="1"/>
</dbReference>
<gene>
    <name evidence="4" type="ORF">GPM918_LOCUS32207</name>
    <name evidence="3" type="ORF">OVA965_LOCUS19408</name>
    <name evidence="6" type="ORF">SRO942_LOCUS32871</name>
    <name evidence="5" type="ORF">TMI583_LOCUS19425</name>
</gene>
<dbReference type="Proteomes" id="UP000681722">
    <property type="component" value="Unassembled WGS sequence"/>
</dbReference>
<dbReference type="Gene3D" id="3.30.470.30">
    <property type="entry name" value="DNA ligase/mRNA capping enzyme"/>
    <property type="match status" value="1"/>
</dbReference>
<keyword evidence="7" id="KW-1185">Reference proteome</keyword>